<dbReference type="SUPFAM" id="SSF56176">
    <property type="entry name" value="FAD-binding/transporter-associated domain-like"/>
    <property type="match status" value="1"/>
</dbReference>
<dbReference type="Gene3D" id="3.30.465.10">
    <property type="match status" value="1"/>
</dbReference>
<dbReference type="Proteomes" id="UP000644441">
    <property type="component" value="Unassembled WGS sequence"/>
</dbReference>
<dbReference type="EMBL" id="ARXR01000001">
    <property type="protein sequence ID" value="MBF5051484.1"/>
    <property type="molecule type" value="Genomic_DNA"/>
</dbReference>
<feature type="compositionally biased region" description="Polar residues" evidence="3">
    <location>
        <begin position="42"/>
        <end position="53"/>
    </location>
</feature>
<dbReference type="PROSITE" id="PS51387">
    <property type="entry name" value="FAD_PCMH"/>
    <property type="match status" value="1"/>
</dbReference>
<dbReference type="InterPro" id="IPR006311">
    <property type="entry name" value="TAT_signal"/>
</dbReference>
<dbReference type="PANTHER" id="PTHR43762:SF1">
    <property type="entry name" value="D-ARABINONO-1,4-LACTONE OXIDASE"/>
    <property type="match status" value="1"/>
</dbReference>
<gene>
    <name evidence="6" type="ORF">ISO4_00086</name>
</gene>
<evidence type="ECO:0000256" key="3">
    <source>
        <dbReference type="SAM" id="MobiDB-lite"/>
    </source>
</evidence>
<dbReference type="InterPro" id="IPR006094">
    <property type="entry name" value="Oxid_FAD_bind_N"/>
</dbReference>
<dbReference type="PIRSF" id="PIRSF000136">
    <property type="entry name" value="LGO_GLO"/>
    <property type="match status" value="1"/>
</dbReference>
<feature type="chain" id="PRO_5045086764" evidence="4">
    <location>
        <begin position="30"/>
        <end position="463"/>
    </location>
</feature>
<name>A0ABS0ABP8_9GAMM</name>
<evidence type="ECO:0000256" key="4">
    <source>
        <dbReference type="SAM" id="SignalP"/>
    </source>
</evidence>
<dbReference type="Gene3D" id="3.30.70.2520">
    <property type="match status" value="1"/>
</dbReference>
<evidence type="ECO:0000313" key="6">
    <source>
        <dbReference type="EMBL" id="MBF5051484.1"/>
    </source>
</evidence>
<feature type="signal peptide" evidence="4">
    <location>
        <begin position="1"/>
        <end position="29"/>
    </location>
</feature>
<evidence type="ECO:0000256" key="1">
    <source>
        <dbReference type="ARBA" id="ARBA00022827"/>
    </source>
</evidence>
<dbReference type="PROSITE" id="PS51318">
    <property type="entry name" value="TAT"/>
    <property type="match status" value="1"/>
</dbReference>
<dbReference type="InterPro" id="IPR010031">
    <property type="entry name" value="FAD_lactone_oxidase-like"/>
</dbReference>
<organism evidence="6 7">
    <name type="scientific">Alloalcanivorax venustensis ISO4</name>
    <dbReference type="NCBI Taxonomy" id="1177184"/>
    <lineage>
        <taxon>Bacteria</taxon>
        <taxon>Pseudomonadati</taxon>
        <taxon>Pseudomonadota</taxon>
        <taxon>Gammaproteobacteria</taxon>
        <taxon>Oceanospirillales</taxon>
        <taxon>Alcanivoracaceae</taxon>
        <taxon>Alloalcanivorax</taxon>
    </lineage>
</organism>
<dbReference type="InterPro" id="IPR016169">
    <property type="entry name" value="FAD-bd_PCMH_sub2"/>
</dbReference>
<feature type="region of interest" description="Disordered" evidence="3">
    <location>
        <begin position="29"/>
        <end position="55"/>
    </location>
</feature>
<dbReference type="InterPro" id="IPR016166">
    <property type="entry name" value="FAD-bd_PCMH"/>
</dbReference>
<keyword evidence="2" id="KW-0560">Oxidoreductase</keyword>
<dbReference type="Gene3D" id="1.10.45.10">
    <property type="entry name" value="Vanillyl-alcohol Oxidase, Chain A, domain 4"/>
    <property type="match status" value="1"/>
</dbReference>
<feature type="domain" description="FAD-binding PCMH-type" evidence="5">
    <location>
        <begin position="50"/>
        <end position="214"/>
    </location>
</feature>
<dbReference type="InterPro" id="IPR016167">
    <property type="entry name" value="FAD-bd_PCMH_sub1"/>
</dbReference>
<protein>
    <submittedName>
        <fullName evidence="6">FAD-dependent oxidoreductase</fullName>
    </submittedName>
</protein>
<evidence type="ECO:0000259" key="5">
    <source>
        <dbReference type="PROSITE" id="PS51387"/>
    </source>
</evidence>
<keyword evidence="4" id="KW-0732">Signal</keyword>
<proteinExistence type="predicted"/>
<comment type="caution">
    <text evidence="6">The sequence shown here is derived from an EMBL/GenBank/DDBJ whole genome shotgun (WGS) entry which is preliminary data.</text>
</comment>
<dbReference type="RefSeq" id="WP_194854781.1">
    <property type="nucleotide sequence ID" value="NZ_ARXR01000001.1"/>
</dbReference>
<dbReference type="InterPro" id="IPR016171">
    <property type="entry name" value="Vanillyl_alc_oxidase_C-sub2"/>
</dbReference>
<keyword evidence="7" id="KW-1185">Reference proteome</keyword>
<dbReference type="NCBIfam" id="TIGR01679">
    <property type="entry name" value="bact_FAD_ox"/>
    <property type="match status" value="1"/>
</dbReference>
<keyword evidence="1" id="KW-0285">Flavoprotein</keyword>
<dbReference type="PANTHER" id="PTHR43762">
    <property type="entry name" value="L-GULONOLACTONE OXIDASE"/>
    <property type="match status" value="1"/>
</dbReference>
<dbReference type="InterPro" id="IPR007173">
    <property type="entry name" value="ALO_C"/>
</dbReference>
<accession>A0ABS0ABP8</accession>
<evidence type="ECO:0000256" key="2">
    <source>
        <dbReference type="ARBA" id="ARBA00023002"/>
    </source>
</evidence>
<sequence length="463" mass="50945">MLQRLPRRAFLKALAASAGAAAVPTLAGAGQADDKTQGERASWQNWSGNQTARPRNLAYPADEAALARLLANTEGTVRPFGGSHSFSAVVPTGDTLVSLEAINGLRSVDAGALRFGAGTRIAQASSEAWGEGRSLINEPDINLQSLAGAIATGTHGTGLGLPCLSDQVVGLELMDTEGTLHRLDHNDGDRFQAARCGLGALGLITAVTLDSAPAYRLEEHTWTLPLDEAMDFVEREKDNFRNIEFFAFPLGGTAIVKTMSLTDDPEDDLAQDDSNDLLETVCELSMRAGWMTSTLQKLVTFFVEENRRRGPAHKIYANRRTVRFNEMEYTVPAEKGIECLQEVCEVIREQDINVFFPIEFRYSAADDTLLSMFSGRAGASLSIHQYFKQDATPLFRATEPVLRRHRGRPHWGKLHSLGADQLRELYPRFDDFLALRRELDPRGRLLNDHLKHLFGIDAKGQPA</sequence>
<dbReference type="Pfam" id="PF04030">
    <property type="entry name" value="ALO"/>
    <property type="match status" value="1"/>
</dbReference>
<dbReference type="Gene3D" id="3.30.43.10">
    <property type="entry name" value="Uridine Diphospho-n-acetylenolpyruvylglucosamine Reductase, domain 2"/>
    <property type="match status" value="1"/>
</dbReference>
<evidence type="ECO:0000313" key="7">
    <source>
        <dbReference type="Proteomes" id="UP000644441"/>
    </source>
</evidence>
<dbReference type="InterPro" id="IPR036318">
    <property type="entry name" value="FAD-bd_PCMH-like_sf"/>
</dbReference>
<dbReference type="Pfam" id="PF01565">
    <property type="entry name" value="FAD_binding_4"/>
    <property type="match status" value="1"/>
</dbReference>
<keyword evidence="1" id="KW-0274">FAD</keyword>
<reference evidence="6 7" key="1">
    <citation type="submission" date="2012-09" db="EMBL/GenBank/DDBJ databases">
        <title>Genome Sequence of alkane-degrading Bacterium Alcanivorax venustensis ISO4.</title>
        <authorList>
            <person name="Lai Q."/>
            <person name="Shao Z."/>
        </authorList>
    </citation>
    <scope>NUCLEOTIDE SEQUENCE [LARGE SCALE GENOMIC DNA]</scope>
    <source>
        <strain evidence="6 7">ISO4</strain>
    </source>
</reference>